<dbReference type="PROSITE" id="PS51272">
    <property type="entry name" value="SLH"/>
    <property type="match status" value="3"/>
</dbReference>
<feature type="signal peptide" evidence="1">
    <location>
        <begin position="1"/>
        <end position="31"/>
    </location>
</feature>
<evidence type="ECO:0000313" key="3">
    <source>
        <dbReference type="EMBL" id="MBW7452783.1"/>
    </source>
</evidence>
<dbReference type="InterPro" id="IPR001119">
    <property type="entry name" value="SLH_dom"/>
</dbReference>
<dbReference type="PANTHER" id="PTHR43308">
    <property type="entry name" value="OUTER MEMBRANE PROTEIN ALPHA-RELATED"/>
    <property type="match status" value="1"/>
</dbReference>
<reference evidence="3 4" key="1">
    <citation type="submission" date="2021-07" db="EMBL/GenBank/DDBJ databases">
        <title>Paenibacillus radiodurans sp. nov., isolated from the southeastern edge of Tengger Desert.</title>
        <authorList>
            <person name="Zhang G."/>
        </authorList>
    </citation>
    <scope>NUCLEOTIDE SEQUENCE [LARGE SCALE GENOMIC DNA]</scope>
    <source>
        <strain evidence="3 4">CCM 7311</strain>
    </source>
</reference>
<comment type="caution">
    <text evidence="3">The sequence shown here is derived from an EMBL/GenBank/DDBJ whole genome shotgun (WGS) entry which is preliminary data.</text>
</comment>
<protein>
    <submittedName>
        <fullName evidence="3">S-layer homology domain-containing protein</fullName>
    </submittedName>
</protein>
<evidence type="ECO:0000256" key="1">
    <source>
        <dbReference type="SAM" id="SignalP"/>
    </source>
</evidence>
<gene>
    <name evidence="3" type="ORF">K0U00_01835</name>
</gene>
<proteinExistence type="predicted"/>
<feature type="chain" id="PRO_5045560645" evidence="1">
    <location>
        <begin position="32"/>
        <end position="233"/>
    </location>
</feature>
<dbReference type="EMBL" id="JAHZIK010000018">
    <property type="protein sequence ID" value="MBW7452783.1"/>
    <property type="molecule type" value="Genomic_DNA"/>
</dbReference>
<dbReference type="Proteomes" id="UP001519887">
    <property type="component" value="Unassembled WGS sequence"/>
</dbReference>
<keyword evidence="4" id="KW-1185">Reference proteome</keyword>
<feature type="domain" description="SLH" evidence="2">
    <location>
        <begin position="154"/>
        <end position="214"/>
    </location>
</feature>
<dbReference type="RefSeq" id="WP_210044831.1">
    <property type="nucleotide sequence ID" value="NZ_JBHLVU010000029.1"/>
</dbReference>
<dbReference type="Pfam" id="PF00395">
    <property type="entry name" value="SLH"/>
    <property type="match status" value="2"/>
</dbReference>
<accession>A0ABS7BVV8</accession>
<keyword evidence="1" id="KW-0732">Signal</keyword>
<organism evidence="3 4">
    <name type="scientific">Paenibacillus sepulcri</name>
    <dbReference type="NCBI Taxonomy" id="359917"/>
    <lineage>
        <taxon>Bacteria</taxon>
        <taxon>Bacillati</taxon>
        <taxon>Bacillota</taxon>
        <taxon>Bacilli</taxon>
        <taxon>Bacillales</taxon>
        <taxon>Paenibacillaceae</taxon>
        <taxon>Paenibacillus</taxon>
    </lineage>
</organism>
<evidence type="ECO:0000259" key="2">
    <source>
        <dbReference type="PROSITE" id="PS51272"/>
    </source>
</evidence>
<feature type="domain" description="SLH" evidence="2">
    <location>
        <begin position="90"/>
        <end position="152"/>
    </location>
</feature>
<sequence>MDINKTRKITKYALSSALLFNPLVATGSAFAADAKIDTSLIQSAVNELLKQGILEGNEKGDLNLEGKLTRIQVAALMARALQLDVSSTPKGISFSDVSADSWGAKYINALSKIGVFIGSDGKFRPNDYLTKEEFAVILVRITQTSIEGKGNNIPVSDADQISNWAKPYVQAAIENGFIFAVNGKFTPKEHVVRQEVVVEANNLIKSDNFEQYKESIGELLKDGKKISNSDPTI</sequence>
<dbReference type="InterPro" id="IPR051465">
    <property type="entry name" value="Cell_Envelope_Struct_Comp"/>
</dbReference>
<feature type="domain" description="SLH" evidence="2">
    <location>
        <begin position="28"/>
        <end position="89"/>
    </location>
</feature>
<evidence type="ECO:0000313" key="4">
    <source>
        <dbReference type="Proteomes" id="UP001519887"/>
    </source>
</evidence>
<name>A0ABS7BVV8_9BACL</name>